<feature type="binding site" evidence="6">
    <location>
        <position position="256"/>
    </location>
    <ligand>
        <name>L-histidine</name>
        <dbReference type="ChEBI" id="CHEBI:57595"/>
    </ligand>
</feature>
<dbReference type="RefSeq" id="YP_009297334.1">
    <property type="nucleotide sequence ID" value="NC_031176.2"/>
</dbReference>
<dbReference type="InterPro" id="IPR006195">
    <property type="entry name" value="aa-tRNA-synth_II"/>
</dbReference>
<evidence type="ECO:0000256" key="2">
    <source>
        <dbReference type="ARBA" id="ARBA00012815"/>
    </source>
</evidence>
<feature type="binding site" evidence="6">
    <location>
        <position position="125"/>
    </location>
    <ligand>
        <name>L-histidine</name>
        <dbReference type="ChEBI" id="CHEBI:57595"/>
    </ligand>
</feature>
<dbReference type="SUPFAM" id="SSF52954">
    <property type="entry name" value="Class II aaRS ABD-related"/>
    <property type="match status" value="1"/>
</dbReference>
<dbReference type="PROSITE" id="PS50862">
    <property type="entry name" value="AA_TRNA_LIGASE_II"/>
    <property type="match status" value="1"/>
</dbReference>
<dbReference type="GO" id="GO:0004821">
    <property type="term" value="F:histidine-tRNA ligase activity"/>
    <property type="evidence" value="ECO:0007669"/>
    <property type="project" value="UniProtKB-EC"/>
</dbReference>
<feature type="binding site" evidence="6">
    <location>
        <begin position="260"/>
        <end position="261"/>
    </location>
    <ligand>
        <name>L-histidine</name>
        <dbReference type="ChEBI" id="CHEBI:57595"/>
    </ligand>
</feature>
<dbReference type="InterPro" id="IPR041715">
    <property type="entry name" value="HisRS-like_core"/>
</dbReference>
<evidence type="ECO:0000313" key="8">
    <source>
        <dbReference type="EMBL" id="AOM66677.1"/>
    </source>
</evidence>
<proteinExistence type="inferred from homology"/>
<evidence type="ECO:0000256" key="5">
    <source>
        <dbReference type="ARBA" id="ARBA00047639"/>
    </source>
</evidence>
<dbReference type="AlphaFoldDB" id="A0A1C9CE88"/>
<dbReference type="Pfam" id="PF03129">
    <property type="entry name" value="HGTP_anticodon"/>
    <property type="match status" value="1"/>
</dbReference>
<dbReference type="InterPro" id="IPR045864">
    <property type="entry name" value="aa-tRNA-synth_II/BPL/LPL"/>
</dbReference>
<dbReference type="InterPro" id="IPR036621">
    <property type="entry name" value="Anticodon-bd_dom_sf"/>
</dbReference>
<dbReference type="Pfam" id="PF13393">
    <property type="entry name" value="tRNA-synt_His"/>
    <property type="match status" value="1"/>
</dbReference>
<dbReference type="InterPro" id="IPR015807">
    <property type="entry name" value="His-tRNA-ligase"/>
</dbReference>
<feature type="binding site" evidence="6">
    <location>
        <begin position="80"/>
        <end position="82"/>
    </location>
    <ligand>
        <name>L-histidine</name>
        <dbReference type="ChEBI" id="CHEBI:57595"/>
    </ligand>
</feature>
<reference evidence="8" key="1">
    <citation type="journal article" date="2016" name="BMC Biol.">
        <title>Parallel evolution of highly conserved plastid genome architecture in red seaweeds and seed plants.</title>
        <authorList>
            <person name="Lee J."/>
            <person name="Cho C.H."/>
            <person name="Park S.I."/>
            <person name="Choi J.W."/>
            <person name="Song H.S."/>
            <person name="West J.A."/>
            <person name="Bhattacharya D."/>
            <person name="Yoon H.S."/>
        </authorList>
    </citation>
    <scope>NUCLEOTIDE SEQUENCE</scope>
</reference>
<name>A0A1C9CE88_9RHOD</name>
<keyword evidence="8" id="KW-0436">Ligase</keyword>
<feature type="binding site" evidence="6">
    <location>
        <position position="111"/>
    </location>
    <ligand>
        <name>L-histidine</name>
        <dbReference type="ChEBI" id="CHEBI:57595"/>
    </ligand>
</feature>
<dbReference type="EMBL" id="KX284721">
    <property type="protein sequence ID" value="AOM66677.1"/>
    <property type="molecule type" value="Genomic_DNA"/>
</dbReference>
<evidence type="ECO:0000256" key="1">
    <source>
        <dbReference type="ARBA" id="ARBA00008226"/>
    </source>
</evidence>
<sequence length="417" mass="48090">MLSSLRGTYDILPEDIKYWHFIENKARSLFNNANYSEIRTPLIENKELFIRGVGEGTDIVNKEMYCFEDQGKREIVLRPEGTAGIARSFIQNKLYHLKGVNKVWYTGPMFRYERPQSGRQRQFNQLGIECLGSKDPQIDAEVIAMAHNLLTNLNIGKFRLEINNIGDNLARKNYSQKLKEFLLEHQTELDEDSLKRLSTNPLRILDSKSPKTQEILNQAPNLFDFIDENSRKHFEVLCCYLNALDIPYQINYRLVRGLDYYSNTAFEFKTNLLGGQDTVCGGGRYDDLISNLGGPSTPAIGWAIGIERLLILIKKSYRIPENTLNFYIISDNFLRCKIEAMIVFNHLISMKNIKVEIDETEGVIKKKIKRAYKSGSKYCLILRESEIAKNSIIIKDLYSKNEESLNIKKFLDSPPIN</sequence>
<dbReference type="NCBIfam" id="TIGR00442">
    <property type="entry name" value="hisS"/>
    <property type="match status" value="1"/>
</dbReference>
<dbReference type="InterPro" id="IPR004154">
    <property type="entry name" value="Anticodon-bd"/>
</dbReference>
<reference evidence="8" key="2">
    <citation type="submission" date="2017-07" db="EMBL/GenBank/DDBJ databases">
        <authorList>
            <person name="Sun Z.S."/>
            <person name="Albrecht U."/>
            <person name="Echele G."/>
            <person name="Lee C.C."/>
        </authorList>
    </citation>
    <scope>NUCLEOTIDE SEQUENCE</scope>
</reference>
<dbReference type="GO" id="GO:0005737">
    <property type="term" value="C:cytoplasm"/>
    <property type="evidence" value="ECO:0007669"/>
    <property type="project" value="InterPro"/>
</dbReference>
<protein>
    <recommendedName>
        <fullName evidence="2">histidine--tRNA ligase</fullName>
        <ecNumber evidence="2">6.1.1.21</ecNumber>
    </recommendedName>
    <alternativeName>
        <fullName evidence="4">Histidyl-tRNA synthetase</fullName>
    </alternativeName>
</protein>
<accession>A0A1C9CE88</accession>
<keyword evidence="8" id="KW-0030">Aminoacyl-tRNA synthetase</keyword>
<keyword evidence="8" id="KW-0934">Plastid</keyword>
<feature type="domain" description="Aminoacyl-transfer RNA synthetases class-II family profile" evidence="7">
    <location>
        <begin position="1"/>
        <end position="313"/>
    </location>
</feature>
<dbReference type="InterPro" id="IPR004516">
    <property type="entry name" value="HisRS/HisZ"/>
</dbReference>
<evidence type="ECO:0000256" key="4">
    <source>
        <dbReference type="ARBA" id="ARBA00030619"/>
    </source>
</evidence>
<dbReference type="HAMAP" id="MF_00127">
    <property type="entry name" value="His_tRNA_synth"/>
    <property type="match status" value="1"/>
</dbReference>
<evidence type="ECO:0000256" key="3">
    <source>
        <dbReference type="ARBA" id="ARBA00022741"/>
    </source>
</evidence>
<dbReference type="SUPFAM" id="SSF55681">
    <property type="entry name" value="Class II aaRS and biotin synthetases"/>
    <property type="match status" value="1"/>
</dbReference>
<dbReference type="EC" id="6.1.1.21" evidence="2"/>
<keyword evidence="3" id="KW-0547">Nucleotide-binding</keyword>
<comment type="catalytic activity">
    <reaction evidence="5">
        <text>tRNA(His) + L-histidine + ATP = L-histidyl-tRNA(His) + AMP + diphosphate + H(+)</text>
        <dbReference type="Rhea" id="RHEA:17313"/>
        <dbReference type="Rhea" id="RHEA-COMP:9665"/>
        <dbReference type="Rhea" id="RHEA-COMP:9689"/>
        <dbReference type="ChEBI" id="CHEBI:15378"/>
        <dbReference type="ChEBI" id="CHEBI:30616"/>
        <dbReference type="ChEBI" id="CHEBI:33019"/>
        <dbReference type="ChEBI" id="CHEBI:57595"/>
        <dbReference type="ChEBI" id="CHEBI:78442"/>
        <dbReference type="ChEBI" id="CHEBI:78527"/>
        <dbReference type="ChEBI" id="CHEBI:456215"/>
        <dbReference type="EC" id="6.1.1.21"/>
    </reaction>
</comment>
<gene>
    <name evidence="8" type="primary">syh</name>
    <name evidence="8" type="ORF">Eryt_011</name>
</gene>
<dbReference type="PANTHER" id="PTHR43707:SF1">
    <property type="entry name" value="HISTIDINE--TRNA LIGASE, MITOCHONDRIAL-RELATED"/>
    <property type="match status" value="1"/>
</dbReference>
<evidence type="ECO:0000256" key="6">
    <source>
        <dbReference type="PIRSR" id="PIRSR001549-1"/>
    </source>
</evidence>
<dbReference type="GO" id="GO:0006427">
    <property type="term" value="P:histidyl-tRNA aminoacylation"/>
    <property type="evidence" value="ECO:0007669"/>
    <property type="project" value="InterPro"/>
</dbReference>
<dbReference type="GO" id="GO:0005524">
    <property type="term" value="F:ATP binding"/>
    <property type="evidence" value="ECO:0007669"/>
    <property type="project" value="InterPro"/>
</dbReference>
<comment type="similarity">
    <text evidence="1">Belongs to the class-II aminoacyl-tRNA synthetase family.</text>
</comment>
<dbReference type="PANTHER" id="PTHR43707">
    <property type="entry name" value="HISTIDYL-TRNA SYNTHETASE"/>
    <property type="match status" value="1"/>
</dbReference>
<dbReference type="CDD" id="cd00773">
    <property type="entry name" value="HisRS-like_core"/>
    <property type="match status" value="1"/>
</dbReference>
<dbReference type="Gene3D" id="3.40.50.800">
    <property type="entry name" value="Anticodon-binding domain"/>
    <property type="match status" value="1"/>
</dbReference>
<dbReference type="GeneID" id="29074037"/>
<evidence type="ECO:0000259" key="7">
    <source>
        <dbReference type="PROSITE" id="PS50862"/>
    </source>
</evidence>
<feature type="binding site" evidence="6">
    <location>
        <position position="129"/>
    </location>
    <ligand>
        <name>L-histidine</name>
        <dbReference type="ChEBI" id="CHEBI:57595"/>
    </ligand>
</feature>
<organism evidence="8">
    <name type="scientific">Erythrotrichia carnea</name>
    <dbReference type="NCBI Taxonomy" id="35151"/>
    <lineage>
        <taxon>Eukaryota</taxon>
        <taxon>Rhodophyta</taxon>
        <taxon>Compsopogonophyceae</taxon>
        <taxon>Erythropeltidales</taxon>
        <taxon>Erythrotrichiaceae</taxon>
        <taxon>Erythrotrichia</taxon>
    </lineage>
</organism>
<dbReference type="PIRSF" id="PIRSF001549">
    <property type="entry name" value="His-tRNA_synth"/>
    <property type="match status" value="1"/>
</dbReference>
<geneLocation type="plastid" evidence="8"/>
<dbReference type="Gene3D" id="3.30.930.10">
    <property type="entry name" value="Bira Bifunctional Protein, Domain 2"/>
    <property type="match status" value="1"/>
</dbReference>